<dbReference type="Pfam" id="PF07690">
    <property type="entry name" value="MFS_1"/>
    <property type="match status" value="1"/>
</dbReference>
<dbReference type="Gene3D" id="1.20.1250.20">
    <property type="entry name" value="MFS general substrate transporter like domains"/>
    <property type="match status" value="1"/>
</dbReference>
<evidence type="ECO:0000256" key="7">
    <source>
        <dbReference type="SAM" id="MobiDB-lite"/>
    </source>
</evidence>
<feature type="transmembrane region" description="Helical" evidence="8">
    <location>
        <begin position="7"/>
        <end position="29"/>
    </location>
</feature>
<evidence type="ECO:0000256" key="4">
    <source>
        <dbReference type="ARBA" id="ARBA00022692"/>
    </source>
</evidence>
<comment type="caution">
    <text evidence="9">The sequence shown here is derived from an EMBL/GenBank/DDBJ whole genome shotgun (WGS) entry which is preliminary data.</text>
</comment>
<accession>A0ABT0FSX2</accession>
<name>A0ABT0FSX2_9ACTN</name>
<evidence type="ECO:0000256" key="3">
    <source>
        <dbReference type="ARBA" id="ARBA00022475"/>
    </source>
</evidence>
<feature type="compositionally biased region" description="Basic residues" evidence="7">
    <location>
        <begin position="324"/>
        <end position="354"/>
    </location>
</feature>
<dbReference type="InterPro" id="IPR036259">
    <property type="entry name" value="MFS_trans_sf"/>
</dbReference>
<dbReference type="Proteomes" id="UP001317259">
    <property type="component" value="Unassembled WGS sequence"/>
</dbReference>
<feature type="transmembrane region" description="Helical" evidence="8">
    <location>
        <begin position="135"/>
        <end position="156"/>
    </location>
</feature>
<feature type="transmembrane region" description="Helical" evidence="8">
    <location>
        <begin position="72"/>
        <end position="91"/>
    </location>
</feature>
<feature type="compositionally biased region" description="Basic residues" evidence="7">
    <location>
        <begin position="364"/>
        <end position="382"/>
    </location>
</feature>
<dbReference type="EMBL" id="JAKRKC020000001">
    <property type="protein sequence ID" value="MCK2215432.1"/>
    <property type="molecule type" value="Genomic_DNA"/>
</dbReference>
<feature type="transmembrane region" description="Helical" evidence="8">
    <location>
        <begin position="210"/>
        <end position="232"/>
    </location>
</feature>
<evidence type="ECO:0000256" key="2">
    <source>
        <dbReference type="ARBA" id="ARBA00022448"/>
    </source>
</evidence>
<feature type="transmembrane region" description="Helical" evidence="8">
    <location>
        <begin position="252"/>
        <end position="270"/>
    </location>
</feature>
<feature type="transmembrane region" description="Helical" evidence="8">
    <location>
        <begin position="168"/>
        <end position="189"/>
    </location>
</feature>
<protein>
    <submittedName>
        <fullName evidence="9">MFS transporter</fullName>
    </submittedName>
</protein>
<organism evidence="9 10">
    <name type="scientific">Actinomadura luzonensis</name>
    <dbReference type="NCBI Taxonomy" id="2805427"/>
    <lineage>
        <taxon>Bacteria</taxon>
        <taxon>Bacillati</taxon>
        <taxon>Actinomycetota</taxon>
        <taxon>Actinomycetes</taxon>
        <taxon>Streptosporangiales</taxon>
        <taxon>Thermomonosporaceae</taxon>
        <taxon>Actinomadura</taxon>
    </lineage>
</organism>
<keyword evidence="10" id="KW-1185">Reference proteome</keyword>
<feature type="compositionally biased region" description="Low complexity" evidence="7">
    <location>
        <begin position="277"/>
        <end position="286"/>
    </location>
</feature>
<evidence type="ECO:0000256" key="6">
    <source>
        <dbReference type="ARBA" id="ARBA00023136"/>
    </source>
</evidence>
<keyword evidence="5 8" id="KW-1133">Transmembrane helix</keyword>
<keyword evidence="3" id="KW-1003">Cell membrane</keyword>
<dbReference type="RefSeq" id="WP_247815262.1">
    <property type="nucleotide sequence ID" value="NZ_JAKRKC020000001.1"/>
</dbReference>
<evidence type="ECO:0000256" key="8">
    <source>
        <dbReference type="SAM" id="Phobius"/>
    </source>
</evidence>
<feature type="compositionally biased region" description="Basic and acidic residues" evidence="7">
    <location>
        <begin position="391"/>
        <end position="405"/>
    </location>
</feature>
<evidence type="ECO:0000313" key="9">
    <source>
        <dbReference type="EMBL" id="MCK2215432.1"/>
    </source>
</evidence>
<keyword evidence="4 8" id="KW-0812">Transmembrane</keyword>
<evidence type="ECO:0000313" key="10">
    <source>
        <dbReference type="Proteomes" id="UP001317259"/>
    </source>
</evidence>
<gene>
    <name evidence="9" type="ORF">MF672_016780</name>
</gene>
<dbReference type="InterPro" id="IPR011701">
    <property type="entry name" value="MFS"/>
</dbReference>
<reference evidence="9 10" key="1">
    <citation type="submission" date="2022-04" db="EMBL/GenBank/DDBJ databases">
        <title>Genome draft of Actinomadura sp. ATCC 31491.</title>
        <authorList>
            <person name="Shi X."/>
            <person name="Du Y."/>
        </authorList>
    </citation>
    <scope>NUCLEOTIDE SEQUENCE [LARGE SCALE GENOMIC DNA]</scope>
    <source>
        <strain evidence="9 10">ATCC 31491</strain>
    </source>
</reference>
<keyword evidence="6 8" id="KW-0472">Membrane</keyword>
<comment type="subcellular location">
    <subcellularLocation>
        <location evidence="1">Cell membrane</location>
        <topology evidence="1">Multi-pass membrane protein</topology>
    </subcellularLocation>
</comment>
<dbReference type="SUPFAM" id="SSF103473">
    <property type="entry name" value="MFS general substrate transporter"/>
    <property type="match status" value="1"/>
</dbReference>
<dbReference type="InterPro" id="IPR050171">
    <property type="entry name" value="MFS_Transporters"/>
</dbReference>
<sequence length="405" mass="41686">MNARRRLAAVLVAAGIMNIAYTMLIPLVPELTGRLGMDAASVGLAFAGFALAKALTQPLGGLLADALPRRPAWAAAGWLVAAAAAVAATGHASTGPALVALRLLWGAAEGFAMPPLYRLVTALSRRAGLGAGRAFGWFGGAAVSGMALGPVLVGLLRPVLGFSGVFLAGRLASFTLAGALLVAAAGRAAEGPADAPRPAEPAPAAPARGPLVALVVVFGLTDLVSNAVYAALEPTLPLHLDRLGGDGLRLTAALFGLGLVVFAVAAPWPAGGWPSGCRRPPWARRPSPWPPRARRAGGRPLGRAARRRVPAVHAHPAGPVRGGPPRRRRGPRGRARPGVRRVRPAVGPRVHRGAAGRGAAVRAAGRRRVRPAGRRRRRHGRLPVRGAALRAPDRAVHEATRTDDP</sequence>
<dbReference type="PANTHER" id="PTHR23517">
    <property type="entry name" value="RESISTANCE PROTEIN MDTM, PUTATIVE-RELATED-RELATED"/>
    <property type="match status" value="1"/>
</dbReference>
<evidence type="ECO:0000256" key="5">
    <source>
        <dbReference type="ARBA" id="ARBA00022989"/>
    </source>
</evidence>
<feature type="region of interest" description="Disordered" evidence="7">
    <location>
        <begin position="277"/>
        <end position="405"/>
    </location>
</feature>
<keyword evidence="2" id="KW-0813">Transport</keyword>
<evidence type="ECO:0000256" key="1">
    <source>
        <dbReference type="ARBA" id="ARBA00004651"/>
    </source>
</evidence>
<proteinExistence type="predicted"/>
<feature type="transmembrane region" description="Helical" evidence="8">
    <location>
        <begin position="103"/>
        <end position="123"/>
    </location>
</feature>